<evidence type="ECO:0000256" key="6">
    <source>
        <dbReference type="ARBA" id="ARBA00022982"/>
    </source>
</evidence>
<evidence type="ECO:0000259" key="9">
    <source>
        <dbReference type="PROSITE" id="PS51007"/>
    </source>
</evidence>
<keyword evidence="5 8" id="KW-0479">Metal-binding</keyword>
<sequence>MKKKTIFALGGAVAVSAILVIAVVVSGAYPEKDAAQVRLQPDNLQLVAMGKKIYDANCASCHGRDFKGEANWRERRDDGLLPAPPHDETGHTWHHPDDLLFALTKYGPAKMIGDGYQSAMPGFEKVLTDEEIIASLSYIKSRWPKEIRMRHDQMNKSADQ</sequence>
<dbReference type="InterPro" id="IPR036909">
    <property type="entry name" value="Cyt_c-like_dom_sf"/>
</dbReference>
<dbReference type="PRINTS" id="PR00605">
    <property type="entry name" value="CYTCHROMECIC"/>
</dbReference>
<dbReference type="GO" id="GO:0020037">
    <property type="term" value="F:heme binding"/>
    <property type="evidence" value="ECO:0007669"/>
    <property type="project" value="InterPro"/>
</dbReference>
<keyword evidence="7 8" id="KW-0408">Iron</keyword>
<dbReference type="PROSITE" id="PS51007">
    <property type="entry name" value="CYTC"/>
    <property type="match status" value="1"/>
</dbReference>
<dbReference type="PANTHER" id="PTHR35008">
    <property type="entry name" value="BLL4482 PROTEIN-RELATED"/>
    <property type="match status" value="1"/>
</dbReference>
<evidence type="ECO:0000256" key="2">
    <source>
        <dbReference type="ARBA" id="ARBA00022448"/>
    </source>
</evidence>
<dbReference type="GO" id="GO:0005506">
    <property type="term" value="F:iron ion binding"/>
    <property type="evidence" value="ECO:0007669"/>
    <property type="project" value="InterPro"/>
</dbReference>
<evidence type="ECO:0000256" key="8">
    <source>
        <dbReference type="PROSITE-ProRule" id="PRU00433"/>
    </source>
</evidence>
<keyword evidence="3 8" id="KW-0349">Heme</keyword>
<evidence type="ECO:0000313" key="11">
    <source>
        <dbReference type="Proteomes" id="UP000007127"/>
    </source>
</evidence>
<dbReference type="AlphaFoldDB" id="A0AB72UDD5"/>
<protein>
    <submittedName>
        <fullName evidence="10">Cytochrome c class I</fullName>
    </submittedName>
</protein>
<keyword evidence="6" id="KW-0249">Electron transport</keyword>
<feature type="domain" description="Cytochrome c" evidence="9">
    <location>
        <begin position="45"/>
        <end position="143"/>
    </location>
</feature>
<dbReference type="EMBL" id="CP004388">
    <property type="protein sequence ID" value="AJD52254.1"/>
    <property type="molecule type" value="Genomic_DNA"/>
</dbReference>
<keyword evidence="4" id="KW-0679">Respiratory chain</keyword>
<evidence type="ECO:0000256" key="4">
    <source>
        <dbReference type="ARBA" id="ARBA00022660"/>
    </source>
</evidence>
<evidence type="ECO:0000256" key="7">
    <source>
        <dbReference type="ARBA" id="ARBA00023004"/>
    </source>
</evidence>
<dbReference type="Pfam" id="PF00034">
    <property type="entry name" value="Cytochrom_C"/>
    <property type="match status" value="1"/>
</dbReference>
<evidence type="ECO:0000256" key="5">
    <source>
        <dbReference type="ARBA" id="ARBA00022723"/>
    </source>
</evidence>
<organism evidence="10 11">
    <name type="scientific">Thalassospira xiamenensis M-5 = DSM 17429</name>
    <dbReference type="NCBI Taxonomy" id="1123366"/>
    <lineage>
        <taxon>Bacteria</taxon>
        <taxon>Pseudomonadati</taxon>
        <taxon>Pseudomonadota</taxon>
        <taxon>Alphaproteobacteria</taxon>
        <taxon>Rhodospirillales</taxon>
        <taxon>Thalassospiraceae</taxon>
        <taxon>Thalassospira</taxon>
    </lineage>
</organism>
<evidence type="ECO:0000256" key="3">
    <source>
        <dbReference type="ARBA" id="ARBA00022617"/>
    </source>
</evidence>
<proteinExistence type="predicted"/>
<evidence type="ECO:0000313" key="10">
    <source>
        <dbReference type="EMBL" id="AJD52254.1"/>
    </source>
</evidence>
<reference evidence="10 11" key="1">
    <citation type="journal article" date="2012" name="J. Bacteriol.">
        <title>Genome sequence of Thalassospira xiamenensis type strain M-5.</title>
        <authorList>
            <person name="Lai Q."/>
            <person name="Shao Z."/>
        </authorList>
    </citation>
    <scope>NUCLEOTIDE SEQUENCE [LARGE SCALE GENOMIC DNA]</scope>
    <source>
        <strain evidence="10 11">M-5</strain>
    </source>
</reference>
<dbReference type="Gene3D" id="1.10.760.10">
    <property type="entry name" value="Cytochrome c-like domain"/>
    <property type="match status" value="1"/>
</dbReference>
<keyword evidence="2" id="KW-0813">Transport</keyword>
<dbReference type="InterPro" id="IPR008168">
    <property type="entry name" value="Cyt_C_IC"/>
</dbReference>
<evidence type="ECO:0000256" key="1">
    <source>
        <dbReference type="ARBA" id="ARBA00001926"/>
    </source>
</evidence>
<dbReference type="Proteomes" id="UP000007127">
    <property type="component" value="Chromosome"/>
</dbReference>
<accession>A0AB72UDD5</accession>
<comment type="cofactor">
    <cofactor evidence="1">
        <name>heme c</name>
        <dbReference type="ChEBI" id="CHEBI:61717"/>
    </cofactor>
</comment>
<gene>
    <name evidence="10" type="ORF">TH3_10690</name>
</gene>
<dbReference type="SUPFAM" id="SSF46626">
    <property type="entry name" value="Cytochrome c"/>
    <property type="match status" value="1"/>
</dbReference>
<dbReference type="PANTHER" id="PTHR35008:SF4">
    <property type="entry name" value="BLL4482 PROTEIN"/>
    <property type="match status" value="1"/>
</dbReference>
<dbReference type="InterPro" id="IPR009056">
    <property type="entry name" value="Cyt_c-like_dom"/>
</dbReference>
<dbReference type="KEGG" id="txi:TH3_10690"/>
<name>A0AB72UDD5_9PROT</name>
<dbReference type="InterPro" id="IPR051459">
    <property type="entry name" value="Cytochrome_c-type_DH"/>
</dbReference>
<dbReference type="GO" id="GO:0009055">
    <property type="term" value="F:electron transfer activity"/>
    <property type="evidence" value="ECO:0007669"/>
    <property type="project" value="InterPro"/>
</dbReference>